<evidence type="ECO:0000256" key="3">
    <source>
        <dbReference type="ARBA" id="ARBA00022806"/>
    </source>
</evidence>
<organism evidence="7 8">
    <name type="scientific">Actinomadura fibrosa</name>
    <dbReference type="NCBI Taxonomy" id="111802"/>
    <lineage>
        <taxon>Bacteria</taxon>
        <taxon>Bacillati</taxon>
        <taxon>Actinomycetota</taxon>
        <taxon>Actinomycetes</taxon>
        <taxon>Streptosporangiales</taxon>
        <taxon>Thermomonosporaceae</taxon>
        <taxon>Actinomadura</taxon>
    </lineage>
</organism>
<dbReference type="PROSITE" id="PS51198">
    <property type="entry name" value="UVRD_HELICASE_ATP_BIND"/>
    <property type="match status" value="1"/>
</dbReference>
<accession>A0ABW2XEI6</accession>
<dbReference type="PANTHER" id="PTHR11070">
    <property type="entry name" value="UVRD / RECB / PCRA DNA HELICASE FAMILY MEMBER"/>
    <property type="match status" value="1"/>
</dbReference>
<evidence type="ECO:0000256" key="2">
    <source>
        <dbReference type="ARBA" id="ARBA00022801"/>
    </source>
</evidence>
<dbReference type="InterPro" id="IPR000212">
    <property type="entry name" value="DNA_helicase_UvrD/REP"/>
</dbReference>
<evidence type="ECO:0000256" key="5">
    <source>
        <dbReference type="PROSITE-ProRule" id="PRU00560"/>
    </source>
</evidence>
<evidence type="ECO:0000256" key="4">
    <source>
        <dbReference type="ARBA" id="ARBA00022840"/>
    </source>
</evidence>
<evidence type="ECO:0000259" key="6">
    <source>
        <dbReference type="PROSITE" id="PS51198"/>
    </source>
</evidence>
<dbReference type="Proteomes" id="UP001597063">
    <property type="component" value="Unassembled WGS sequence"/>
</dbReference>
<feature type="binding site" evidence="5">
    <location>
        <begin position="27"/>
        <end position="34"/>
    </location>
    <ligand>
        <name>ATP</name>
        <dbReference type="ChEBI" id="CHEBI:30616"/>
    </ligand>
</feature>
<dbReference type="CDD" id="cd17932">
    <property type="entry name" value="DEXQc_UvrD"/>
    <property type="match status" value="1"/>
</dbReference>
<keyword evidence="8" id="KW-1185">Reference proteome</keyword>
<dbReference type="InterPro" id="IPR027417">
    <property type="entry name" value="P-loop_NTPase"/>
</dbReference>
<name>A0ABW2XEI6_9ACTN</name>
<gene>
    <name evidence="7" type="ORF">ACFQZM_06135</name>
</gene>
<dbReference type="InterPro" id="IPR027785">
    <property type="entry name" value="UvrD-like_helicase_C"/>
</dbReference>
<evidence type="ECO:0000256" key="1">
    <source>
        <dbReference type="ARBA" id="ARBA00022741"/>
    </source>
</evidence>
<dbReference type="RefSeq" id="WP_131755012.1">
    <property type="nucleotide sequence ID" value="NZ_CAACUY010000002.1"/>
</dbReference>
<keyword evidence="1 5" id="KW-0547">Nucleotide-binding</keyword>
<dbReference type="EMBL" id="JBHTGP010000003">
    <property type="protein sequence ID" value="MFD0684065.1"/>
    <property type="molecule type" value="Genomic_DNA"/>
</dbReference>
<keyword evidence="3 5" id="KW-0347">Helicase</keyword>
<protein>
    <submittedName>
        <fullName evidence="7">UvrD-helicase domain-containing protein</fullName>
    </submittedName>
</protein>
<evidence type="ECO:0000313" key="7">
    <source>
        <dbReference type="EMBL" id="MFD0684065.1"/>
    </source>
</evidence>
<proteinExistence type="predicted"/>
<reference evidence="8" key="1">
    <citation type="journal article" date="2019" name="Int. J. Syst. Evol. Microbiol.">
        <title>The Global Catalogue of Microorganisms (GCM) 10K type strain sequencing project: providing services to taxonomists for standard genome sequencing and annotation.</title>
        <authorList>
            <consortium name="The Broad Institute Genomics Platform"/>
            <consortium name="The Broad Institute Genome Sequencing Center for Infectious Disease"/>
            <person name="Wu L."/>
            <person name="Ma J."/>
        </authorList>
    </citation>
    <scope>NUCLEOTIDE SEQUENCE [LARGE SCALE GENOMIC DNA]</scope>
    <source>
        <strain evidence="8">JCM 9371</strain>
    </source>
</reference>
<comment type="caution">
    <text evidence="7">The sequence shown here is derived from an EMBL/GenBank/DDBJ whole genome shotgun (WGS) entry which is preliminary data.</text>
</comment>
<dbReference type="Gene3D" id="3.40.50.300">
    <property type="entry name" value="P-loop containing nucleotide triphosphate hydrolases"/>
    <property type="match status" value="2"/>
</dbReference>
<dbReference type="SUPFAM" id="SSF52540">
    <property type="entry name" value="P-loop containing nucleoside triphosphate hydrolases"/>
    <property type="match status" value="1"/>
</dbReference>
<keyword evidence="4 5" id="KW-0067">ATP-binding</keyword>
<keyword evidence="2 5" id="KW-0378">Hydrolase</keyword>
<sequence length="604" mass="66535">MSTDVQLTKEQRQVVEALAETRLLVTAPAGSGKTLSLIHRLAFLIEEEELAPSEILVLSFSRAAVGEVRERLAGFGTAAVQVDVRTFDSYATWLLSAVDPDGSWQRLGFGPRIREATRLIKEDPNVGELVGEIRHLVVDEVQDLVGERAELVLALLDSELEGFTLIGDPAQGIYGFQLDDPQERLEGAARLYAEVRERFKDDLEEVALKGNFRARESEARVALPYGGSLGAVDAPFSEIQRRLRTALMSGDSLGTIDQAAPVLARMAGTTAMLCRSNDEVLLVSRRLHDLGVPHRLQRSAQDKAIPSWVGSLFRELDSKQPKKNEVLDVLGGAGADPEVFWELLRRIDRGRRDQTLDLPAIRKRLVRGDLPDELSRQTSGGLLISTVHRVKGLEFDQVIVVDPGDAPEDDPVEQAERARLLYVAMTRPRDLLVHVKATAKLTAGRLQRQRDGRWAELGFKAGRVFGIEVLPEDVNRGEPAGTIGFQGDPLQIQRYLATAVREGDPITLVRLPVASTEDSPAYLVEHDGHRVGVTTESFARALRALLPGRGRRLPPRIKELRVDNVETVVGREAAGLNAGLGWSGVWLRPRIVGLGRFDWAGEQS</sequence>
<dbReference type="Pfam" id="PF00580">
    <property type="entry name" value="UvrD-helicase"/>
    <property type="match status" value="2"/>
</dbReference>
<dbReference type="Pfam" id="PF13538">
    <property type="entry name" value="UvrD_C_2"/>
    <property type="match status" value="1"/>
</dbReference>
<dbReference type="InterPro" id="IPR014016">
    <property type="entry name" value="UvrD-like_ATP-bd"/>
</dbReference>
<feature type="domain" description="UvrD-like helicase ATP-binding" evidence="6">
    <location>
        <begin position="6"/>
        <end position="365"/>
    </location>
</feature>
<evidence type="ECO:0000313" key="8">
    <source>
        <dbReference type="Proteomes" id="UP001597063"/>
    </source>
</evidence>